<proteinExistence type="inferred from homology"/>
<evidence type="ECO:0000313" key="4">
    <source>
        <dbReference type="EMBL" id="CAK0905930.1"/>
    </source>
</evidence>
<accession>A0ABN9Y0H3</accession>
<dbReference type="PROSITE" id="PS51203">
    <property type="entry name" value="CS"/>
    <property type="match status" value="1"/>
</dbReference>
<keyword evidence="5" id="KW-1185">Reference proteome</keyword>
<dbReference type="PANTHER" id="PTHR22932">
    <property type="entry name" value="TELOMERASE-BINDING PROTEIN P23 HSP90 CO-CHAPERONE"/>
    <property type="match status" value="1"/>
</dbReference>
<dbReference type="InterPro" id="IPR008978">
    <property type="entry name" value="HSP20-like_chaperone"/>
</dbReference>
<protein>
    <recommendedName>
        <fullName evidence="3">CS domain-containing protein</fullName>
    </recommendedName>
</protein>
<evidence type="ECO:0000256" key="1">
    <source>
        <dbReference type="ARBA" id="ARBA00025733"/>
    </source>
</evidence>
<dbReference type="Pfam" id="PF04969">
    <property type="entry name" value="CS"/>
    <property type="match status" value="1"/>
</dbReference>
<dbReference type="InterPro" id="IPR045250">
    <property type="entry name" value="p23-like"/>
</dbReference>
<sequence length="210" mass="23587">MAPDRGARAQRRSAAGGPPCGSPRRRPRVAYLYTVMSLLRSCRLVSSEAPTLPKFKWGQSKEKVFLTISVRDLRQGSERVEFEEDRVRFSASDAEGKAYGLDLELRQDVDPAACAWEPLPRPDRHGKSVLVTLAKRFPSAWDSLVTDAGRYRKVMERDWAREDDKLGSAEEDQYERGCRAQATMDKLGSMREGVEALVLNVRHAGCAQCK</sequence>
<name>A0ABN9Y0H3_9DINO</name>
<reference evidence="4" key="1">
    <citation type="submission" date="2023-10" db="EMBL/GenBank/DDBJ databases">
        <authorList>
            <person name="Chen Y."/>
            <person name="Shah S."/>
            <person name="Dougan E. K."/>
            <person name="Thang M."/>
            <person name="Chan C."/>
        </authorList>
    </citation>
    <scope>NUCLEOTIDE SEQUENCE [LARGE SCALE GENOMIC DNA]</scope>
</reference>
<comment type="similarity">
    <text evidence="1">Belongs to the p23/wos2 family.</text>
</comment>
<evidence type="ECO:0000256" key="2">
    <source>
        <dbReference type="SAM" id="MobiDB-lite"/>
    </source>
</evidence>
<gene>
    <name evidence="4" type="ORF">PCOR1329_LOCUS81457</name>
</gene>
<feature type="domain" description="CS" evidence="3">
    <location>
        <begin position="50"/>
        <end position="145"/>
    </location>
</feature>
<dbReference type="EMBL" id="CAUYUJ010021619">
    <property type="protein sequence ID" value="CAK0905930.1"/>
    <property type="molecule type" value="Genomic_DNA"/>
</dbReference>
<dbReference type="Gene3D" id="2.60.40.790">
    <property type="match status" value="1"/>
</dbReference>
<feature type="region of interest" description="Disordered" evidence="2">
    <location>
        <begin position="1"/>
        <end position="26"/>
    </location>
</feature>
<dbReference type="PANTHER" id="PTHR22932:SF1">
    <property type="entry name" value="CO-CHAPERONE PROTEIN DAF-41"/>
    <property type="match status" value="1"/>
</dbReference>
<dbReference type="Proteomes" id="UP001189429">
    <property type="component" value="Unassembled WGS sequence"/>
</dbReference>
<dbReference type="InterPro" id="IPR007052">
    <property type="entry name" value="CS_dom"/>
</dbReference>
<dbReference type="CDD" id="cd06463">
    <property type="entry name" value="p23_like"/>
    <property type="match status" value="1"/>
</dbReference>
<comment type="caution">
    <text evidence="4">The sequence shown here is derived from an EMBL/GenBank/DDBJ whole genome shotgun (WGS) entry which is preliminary data.</text>
</comment>
<organism evidence="4 5">
    <name type="scientific">Prorocentrum cordatum</name>
    <dbReference type="NCBI Taxonomy" id="2364126"/>
    <lineage>
        <taxon>Eukaryota</taxon>
        <taxon>Sar</taxon>
        <taxon>Alveolata</taxon>
        <taxon>Dinophyceae</taxon>
        <taxon>Prorocentrales</taxon>
        <taxon>Prorocentraceae</taxon>
        <taxon>Prorocentrum</taxon>
    </lineage>
</organism>
<feature type="non-terminal residue" evidence="4">
    <location>
        <position position="210"/>
    </location>
</feature>
<dbReference type="SUPFAM" id="SSF49764">
    <property type="entry name" value="HSP20-like chaperones"/>
    <property type="match status" value="1"/>
</dbReference>
<evidence type="ECO:0000313" key="5">
    <source>
        <dbReference type="Proteomes" id="UP001189429"/>
    </source>
</evidence>
<evidence type="ECO:0000259" key="3">
    <source>
        <dbReference type="PROSITE" id="PS51203"/>
    </source>
</evidence>